<protein>
    <recommendedName>
        <fullName evidence="3">GIY-YIG nuclease family protein</fullName>
    </recommendedName>
</protein>
<evidence type="ECO:0008006" key="3">
    <source>
        <dbReference type="Google" id="ProtNLM"/>
    </source>
</evidence>
<proteinExistence type="predicted"/>
<accession>A0ABV7I3T2</accession>
<comment type="caution">
    <text evidence="1">The sequence shown here is derived from an EMBL/GenBank/DDBJ whole genome shotgun (WGS) entry which is preliminary data.</text>
</comment>
<reference evidence="2" key="1">
    <citation type="journal article" date="2019" name="Int. J. Syst. Evol. Microbiol.">
        <title>The Global Catalogue of Microorganisms (GCM) 10K type strain sequencing project: providing services to taxonomists for standard genome sequencing and annotation.</title>
        <authorList>
            <consortium name="The Broad Institute Genomics Platform"/>
            <consortium name="The Broad Institute Genome Sequencing Center for Infectious Disease"/>
            <person name="Wu L."/>
            <person name="Ma J."/>
        </authorList>
    </citation>
    <scope>NUCLEOTIDE SEQUENCE [LARGE SCALE GENOMIC DNA]</scope>
    <source>
        <strain evidence="2">KCTC 52231</strain>
    </source>
</reference>
<keyword evidence="2" id="KW-1185">Reference proteome</keyword>
<gene>
    <name evidence="1" type="ORF">ACFOHV_06160</name>
</gene>
<organism evidence="1 2">
    <name type="scientific">Ciceribacter thiooxidans</name>
    <dbReference type="NCBI Taxonomy" id="1969821"/>
    <lineage>
        <taxon>Bacteria</taxon>
        <taxon>Pseudomonadati</taxon>
        <taxon>Pseudomonadota</taxon>
        <taxon>Alphaproteobacteria</taxon>
        <taxon>Hyphomicrobiales</taxon>
        <taxon>Rhizobiaceae</taxon>
        <taxon>Ciceribacter</taxon>
    </lineage>
</organism>
<evidence type="ECO:0000313" key="2">
    <source>
        <dbReference type="Proteomes" id="UP001595647"/>
    </source>
</evidence>
<dbReference type="Proteomes" id="UP001595647">
    <property type="component" value="Unassembled WGS sequence"/>
</dbReference>
<sequence>MTIATHKLTLPPSMLQRGFWLYAWRVVAPDGQELVYVGRTGDNSSPNASPAYIRMGQHLGSAETQNALRKHLVKRGIPPETCQTFDLVAHGPIYPEVEKPENFSHEDKLLRKQLMEKHLPLRDIVGAMEKQLAEDLKAVGYTLLNTVIWRHTVDPELWAPVRAAFAEHFPRLKD</sequence>
<dbReference type="RefSeq" id="WP_182307259.1">
    <property type="nucleotide sequence ID" value="NZ_CP059896.1"/>
</dbReference>
<evidence type="ECO:0000313" key="1">
    <source>
        <dbReference type="EMBL" id="MFC3162861.1"/>
    </source>
</evidence>
<dbReference type="EMBL" id="JBHRTG010000005">
    <property type="protein sequence ID" value="MFC3162861.1"/>
    <property type="molecule type" value="Genomic_DNA"/>
</dbReference>
<name>A0ABV7I3T2_9HYPH</name>